<proteinExistence type="predicted"/>
<dbReference type="eggNOG" id="COG2244">
    <property type="taxonomic scope" value="Bacteria"/>
</dbReference>
<evidence type="ECO:0000256" key="4">
    <source>
        <dbReference type="ARBA" id="ARBA00022989"/>
    </source>
</evidence>
<feature type="transmembrane region" description="Helical" evidence="6">
    <location>
        <begin position="153"/>
        <end position="174"/>
    </location>
</feature>
<dbReference type="PANTHER" id="PTHR30250">
    <property type="entry name" value="PST FAMILY PREDICTED COLANIC ACID TRANSPORTER"/>
    <property type="match status" value="1"/>
</dbReference>
<feature type="transmembrane region" description="Helical" evidence="6">
    <location>
        <begin position="460"/>
        <end position="477"/>
    </location>
</feature>
<dbReference type="AlphaFoldDB" id="B8GTT9"/>
<feature type="transmembrane region" description="Helical" evidence="6">
    <location>
        <begin position="336"/>
        <end position="359"/>
    </location>
</feature>
<feature type="transmembrane region" description="Helical" evidence="6">
    <location>
        <begin position="9"/>
        <end position="30"/>
    </location>
</feature>
<evidence type="ECO:0000256" key="5">
    <source>
        <dbReference type="ARBA" id="ARBA00023136"/>
    </source>
</evidence>
<feature type="transmembrane region" description="Helical" evidence="6">
    <location>
        <begin position="429"/>
        <end position="448"/>
    </location>
</feature>
<feature type="transmembrane region" description="Helical" evidence="6">
    <location>
        <begin position="186"/>
        <end position="210"/>
    </location>
</feature>
<feature type="transmembrane region" description="Helical" evidence="6">
    <location>
        <begin position="371"/>
        <end position="391"/>
    </location>
</feature>
<dbReference type="Proteomes" id="UP000002383">
    <property type="component" value="Chromosome"/>
</dbReference>
<protein>
    <submittedName>
        <fullName evidence="7">Membrane protein involved in the export of O-antigen and teichoic acid-like protein</fullName>
    </submittedName>
</protein>
<comment type="subcellular location">
    <subcellularLocation>
        <location evidence="1">Cell membrane</location>
        <topology evidence="1">Multi-pass membrane protein</topology>
    </subcellularLocation>
</comment>
<dbReference type="InterPro" id="IPR050833">
    <property type="entry name" value="Poly_Biosynth_Transport"/>
</dbReference>
<reference evidence="7 8" key="1">
    <citation type="journal article" date="2011" name="Stand. Genomic Sci.">
        <title>Complete genome sequence of 'Thioalkalivibrio sulfidophilus' HL-EbGr7.</title>
        <authorList>
            <person name="Muyzer G."/>
            <person name="Sorokin D.Y."/>
            <person name="Mavromatis K."/>
            <person name="Lapidus A."/>
            <person name="Clum A."/>
            <person name="Ivanova N."/>
            <person name="Pati A."/>
            <person name="d'Haeseleer P."/>
            <person name="Woyke T."/>
            <person name="Kyrpides N.C."/>
        </authorList>
    </citation>
    <scope>NUCLEOTIDE SEQUENCE [LARGE SCALE GENOMIC DNA]</scope>
    <source>
        <strain evidence="7 8">HL-EbGR7</strain>
    </source>
</reference>
<name>B8GTT9_THISH</name>
<organism evidence="7 8">
    <name type="scientific">Thioalkalivibrio sulfidiphilus (strain HL-EbGR7)</name>
    <dbReference type="NCBI Taxonomy" id="396588"/>
    <lineage>
        <taxon>Bacteria</taxon>
        <taxon>Pseudomonadati</taxon>
        <taxon>Pseudomonadota</taxon>
        <taxon>Gammaproteobacteria</taxon>
        <taxon>Chromatiales</taxon>
        <taxon>Ectothiorhodospiraceae</taxon>
        <taxon>Thioalkalivibrio</taxon>
    </lineage>
</organism>
<dbReference type="OrthoDB" id="7062575at2"/>
<keyword evidence="3 6" id="KW-0812">Transmembrane</keyword>
<sequence>MRKRLVRNVVANLLQAVLGAGLLFALYRYINDTLGVEQLGVWSVVLAAASASRLADLGLSVGVTRFVARDRARDNARRAGKVLDTTALTLMVTVGLILPLAYPIIHGLLPYLFDDQYLQMSQQILPYALLSLWLTIIATVFQGGLDGCERMDLRSALVVSGQVLLLALAFWLVPQHGLIGLAWAQVGQGLFLVVAGRLMLVHTLNVLPIFPMRWRWQVLREMLGYGANVQAATVFMLLLDPVAKAMMAGLGGAAAAGYFEMASQVVQRGRAMIVAANQAVVPRVAALTEGAPGQLSQFYRMNMRLIVFITLPVFSLLVAWAGGVSWLLTGSYQEDFVAMMLVLTIAWAANTLTVPAYFFNLGSGRVGWNTLSHIAMGVCNASLGWLLGGIYGWVGVVLGYAIAVLIGSGVLILAFVMRHEYAHACTGTPAQYLLVVVSLLVAVVAWLVPLQPMNGTTQELMAGILLPPLALGIAAWLHPGRRQLMQMFGVVKCAREA</sequence>
<keyword evidence="8" id="KW-1185">Reference proteome</keyword>
<dbReference type="KEGG" id="tgr:Tgr7_2103"/>
<dbReference type="HOGENOM" id="CLU_548507_0_0_6"/>
<evidence type="ECO:0000256" key="6">
    <source>
        <dbReference type="SAM" id="Phobius"/>
    </source>
</evidence>
<dbReference type="PANTHER" id="PTHR30250:SF11">
    <property type="entry name" value="O-ANTIGEN TRANSPORTER-RELATED"/>
    <property type="match status" value="1"/>
</dbReference>
<gene>
    <name evidence="7" type="ordered locus">Tgr7_2103</name>
</gene>
<evidence type="ECO:0000313" key="8">
    <source>
        <dbReference type="Proteomes" id="UP000002383"/>
    </source>
</evidence>
<feature type="transmembrane region" description="Helical" evidence="6">
    <location>
        <begin position="42"/>
        <end position="67"/>
    </location>
</feature>
<feature type="transmembrane region" description="Helical" evidence="6">
    <location>
        <begin position="88"/>
        <end position="112"/>
    </location>
</feature>
<feature type="transmembrane region" description="Helical" evidence="6">
    <location>
        <begin position="397"/>
        <end position="417"/>
    </location>
</feature>
<evidence type="ECO:0000313" key="7">
    <source>
        <dbReference type="EMBL" id="ACL73183.1"/>
    </source>
</evidence>
<keyword evidence="5 6" id="KW-0472">Membrane</keyword>
<accession>B8GTT9</accession>
<keyword evidence="4 6" id="KW-1133">Transmembrane helix</keyword>
<evidence type="ECO:0000256" key="1">
    <source>
        <dbReference type="ARBA" id="ARBA00004651"/>
    </source>
</evidence>
<dbReference type="GO" id="GO:0005886">
    <property type="term" value="C:plasma membrane"/>
    <property type="evidence" value="ECO:0007669"/>
    <property type="project" value="UniProtKB-SubCell"/>
</dbReference>
<dbReference type="EMBL" id="CP001339">
    <property type="protein sequence ID" value="ACL73183.1"/>
    <property type="molecule type" value="Genomic_DNA"/>
</dbReference>
<evidence type="ECO:0000256" key="2">
    <source>
        <dbReference type="ARBA" id="ARBA00022475"/>
    </source>
</evidence>
<feature type="transmembrane region" description="Helical" evidence="6">
    <location>
        <begin position="124"/>
        <end position="141"/>
    </location>
</feature>
<feature type="transmembrane region" description="Helical" evidence="6">
    <location>
        <begin position="305"/>
        <end position="324"/>
    </location>
</feature>
<dbReference type="Pfam" id="PF13440">
    <property type="entry name" value="Polysacc_synt_3"/>
    <property type="match status" value="1"/>
</dbReference>
<dbReference type="STRING" id="396588.Tgr7_2103"/>
<evidence type="ECO:0000256" key="3">
    <source>
        <dbReference type="ARBA" id="ARBA00022692"/>
    </source>
</evidence>
<keyword evidence="2" id="KW-1003">Cell membrane</keyword>
<dbReference type="RefSeq" id="WP_012638661.1">
    <property type="nucleotide sequence ID" value="NC_011901.1"/>
</dbReference>